<dbReference type="InterPro" id="IPR008136">
    <property type="entry name" value="CinA_C"/>
</dbReference>
<proteinExistence type="predicted"/>
<dbReference type="Pfam" id="PF02464">
    <property type="entry name" value="CinA"/>
    <property type="match status" value="1"/>
</dbReference>
<comment type="caution">
    <text evidence="2">The sequence shown here is derived from an EMBL/GenBank/DDBJ whole genome shotgun (WGS) entry which is preliminary data.</text>
</comment>
<reference evidence="2 3" key="1">
    <citation type="journal article" date="2019" name="Int. J. Syst. Evol. Microbiol.">
        <title>The Global Catalogue of Microorganisms (GCM) 10K type strain sequencing project: providing services to taxonomists for standard genome sequencing and annotation.</title>
        <authorList>
            <consortium name="The Broad Institute Genomics Platform"/>
            <consortium name="The Broad Institute Genome Sequencing Center for Infectious Disease"/>
            <person name="Wu L."/>
            <person name="Ma J."/>
        </authorList>
    </citation>
    <scope>NUCLEOTIDE SEQUENCE [LARGE SCALE GENOMIC DNA]</scope>
    <source>
        <strain evidence="2 3">JCM 14560</strain>
    </source>
</reference>
<accession>A0ABN2ZVD3</accession>
<protein>
    <submittedName>
        <fullName evidence="2">CinA family protein</fullName>
    </submittedName>
</protein>
<organism evidence="2 3">
    <name type="scientific">Kitasatospora kazusensis</name>
    <dbReference type="NCBI Taxonomy" id="407974"/>
    <lineage>
        <taxon>Bacteria</taxon>
        <taxon>Bacillati</taxon>
        <taxon>Actinomycetota</taxon>
        <taxon>Actinomycetes</taxon>
        <taxon>Kitasatosporales</taxon>
        <taxon>Streptomycetaceae</taxon>
        <taxon>Kitasatospora</taxon>
    </lineage>
</organism>
<evidence type="ECO:0000313" key="2">
    <source>
        <dbReference type="EMBL" id="GAA2147893.1"/>
    </source>
</evidence>
<dbReference type="NCBIfam" id="TIGR00199">
    <property type="entry name" value="PncC_domain"/>
    <property type="match status" value="1"/>
</dbReference>
<evidence type="ECO:0000259" key="1">
    <source>
        <dbReference type="Pfam" id="PF02464"/>
    </source>
</evidence>
<evidence type="ECO:0000313" key="3">
    <source>
        <dbReference type="Proteomes" id="UP001422759"/>
    </source>
</evidence>
<dbReference type="SUPFAM" id="SSF142433">
    <property type="entry name" value="CinA-like"/>
    <property type="match status" value="1"/>
</dbReference>
<dbReference type="EMBL" id="BAAANT010000022">
    <property type="protein sequence ID" value="GAA2147893.1"/>
    <property type="molecule type" value="Genomic_DNA"/>
</dbReference>
<dbReference type="Gene3D" id="3.90.950.20">
    <property type="entry name" value="CinA-like"/>
    <property type="match status" value="1"/>
</dbReference>
<keyword evidence="3" id="KW-1185">Reference proteome</keyword>
<dbReference type="Proteomes" id="UP001422759">
    <property type="component" value="Unassembled WGS sequence"/>
</dbReference>
<name>A0ABN2ZVD3_9ACTN</name>
<gene>
    <name evidence="2" type="ORF">GCM10009760_39280</name>
</gene>
<dbReference type="RefSeq" id="WP_425555583.1">
    <property type="nucleotide sequence ID" value="NZ_BAAANT010000022.1"/>
</dbReference>
<feature type="domain" description="CinA C-terminal" evidence="1">
    <location>
        <begin position="16"/>
        <end position="165"/>
    </location>
</feature>
<dbReference type="InterPro" id="IPR036653">
    <property type="entry name" value="CinA-like_C"/>
</dbReference>
<sequence>MNAPGGAGGRPQAYGLAERAHEALRERGATVAVAESLTGGLLAAALVDVPGASAGFRGSVTAYATEVKASVLGVDEGLLAVRGPVDPVVARQMAEGVRRLLGATYGVATTGVAGPEPQDGQPVGTVHLAVAGPTGSLVASPLLSGCRATIREAAVAGALELLLSRLVDEAR</sequence>